<organism evidence="1 2">
    <name type="scientific">Macrostomum lignano</name>
    <dbReference type="NCBI Taxonomy" id="282301"/>
    <lineage>
        <taxon>Eukaryota</taxon>
        <taxon>Metazoa</taxon>
        <taxon>Spiralia</taxon>
        <taxon>Lophotrochozoa</taxon>
        <taxon>Platyhelminthes</taxon>
        <taxon>Rhabditophora</taxon>
        <taxon>Macrostomorpha</taxon>
        <taxon>Macrostomida</taxon>
        <taxon>Macrostomidae</taxon>
        <taxon>Macrostomum</taxon>
    </lineage>
</organism>
<reference evidence="2" key="1">
    <citation type="submission" date="2016-11" db="UniProtKB">
        <authorList>
            <consortium name="WormBaseParasite"/>
        </authorList>
    </citation>
    <scope>IDENTIFICATION</scope>
</reference>
<name>A0A1I8JBV0_9PLAT</name>
<proteinExistence type="predicted"/>
<dbReference type="AlphaFoldDB" id="A0A1I8JBV0"/>
<evidence type="ECO:0000313" key="1">
    <source>
        <dbReference type="Proteomes" id="UP000095280"/>
    </source>
</evidence>
<dbReference type="SUPFAM" id="SSF50911">
    <property type="entry name" value="Mannose 6-phosphate receptor domain"/>
    <property type="match status" value="1"/>
</dbReference>
<dbReference type="InterPro" id="IPR009011">
    <property type="entry name" value="Man6P_isomerase_rcpt-bd_dom_sf"/>
</dbReference>
<evidence type="ECO:0000313" key="2">
    <source>
        <dbReference type="WBParaSite" id="maker-uti_cns_0046831-snap-gene-0.9-mRNA-1"/>
    </source>
</evidence>
<sequence length="345" mass="37700">MWIQYFVCQISLTVTWLPINLATFIDNQALYSLNWQEFNHDPSPAEYEIATMRTNQNELYNCHVPTKVIEKFNASDTFVVNEAALEAARWLLLPLLSTESPESPIEEPDEDTCWQLLTTASVPGEFWQRSRDVVYKLCSIAHGSQVQLLSQDGSSGVWNIGGFPDGGDVADEIAAALRPGPPGSFVEVDSRHRLAFVELTLDSGGDACPDDPGVNLSTILRFACGTKPGLVSAVQPGPCRHRLLLLTPLLCGQPAFRPRPARLNRIACRRVSPKSGAKSGPPRSLAELEASRDHVRLSSLLLGSRGSSGGTSKLRLGVGDASSETVIFWSSNVPWLLDDEETDDN</sequence>
<dbReference type="Proteomes" id="UP000095280">
    <property type="component" value="Unplaced"/>
</dbReference>
<protein>
    <submittedName>
        <fullName evidence="2">Selenoprotein O</fullName>
    </submittedName>
</protein>
<dbReference type="WBParaSite" id="maker-uti_cns_0046831-snap-gene-0.9-mRNA-1">
    <property type="protein sequence ID" value="maker-uti_cns_0046831-snap-gene-0.9-mRNA-1"/>
    <property type="gene ID" value="maker-uti_cns_0046831-snap-gene-0.9"/>
</dbReference>
<keyword evidence="1" id="KW-1185">Reference proteome</keyword>
<accession>A0A1I8JBV0</accession>